<reference evidence="6" key="1">
    <citation type="journal article" date="2015" name="J. Biotechnol.">
        <title>The structure of the Cyberlindnera jadinii genome and its relation to Candida utilis analyzed by the occurrence of single nucleotide polymorphisms.</title>
        <authorList>
            <person name="Rupp O."/>
            <person name="Brinkrolf K."/>
            <person name="Buerth C."/>
            <person name="Kunigo M."/>
            <person name="Schneider J."/>
            <person name="Jaenicke S."/>
            <person name="Goesmann A."/>
            <person name="Puehler A."/>
            <person name="Jaeger K.-E."/>
            <person name="Ernst J.F."/>
        </authorList>
    </citation>
    <scope>NUCLEOTIDE SEQUENCE [LARGE SCALE GENOMIC DNA]</scope>
    <source>
        <strain evidence="6">ATCC 18201 / CBS 1600 / BCRC 20928 / JCM 3617 / NBRC 0987 / NRRL Y-1542</strain>
    </source>
</reference>
<evidence type="ECO:0000259" key="4">
    <source>
        <dbReference type="PROSITE" id="PS51517"/>
    </source>
</evidence>
<dbReference type="SUPFAM" id="SSF49417">
    <property type="entry name" value="p53-like transcription factors"/>
    <property type="match status" value="1"/>
</dbReference>
<dbReference type="Proteomes" id="UP000038830">
    <property type="component" value="Unassembled WGS sequence"/>
</dbReference>
<accession>A0A0H5C6G7</accession>
<dbReference type="InterPro" id="IPR024061">
    <property type="entry name" value="NDT80_DNA-bd_dom"/>
</dbReference>
<feature type="region of interest" description="Disordered" evidence="3">
    <location>
        <begin position="1"/>
        <end position="23"/>
    </location>
</feature>
<feature type="compositionally biased region" description="Polar residues" evidence="3">
    <location>
        <begin position="283"/>
        <end position="295"/>
    </location>
</feature>
<feature type="compositionally biased region" description="Polar residues" evidence="3">
    <location>
        <begin position="335"/>
        <end position="344"/>
    </location>
</feature>
<evidence type="ECO:0000313" key="5">
    <source>
        <dbReference type="EMBL" id="CEP23676.1"/>
    </source>
</evidence>
<dbReference type="GO" id="GO:0003700">
    <property type="term" value="F:DNA-binding transcription factor activity"/>
    <property type="evidence" value="ECO:0007669"/>
    <property type="project" value="UniProtKB-UniRule"/>
</dbReference>
<feature type="domain" description="NDT80" evidence="4">
    <location>
        <begin position="6"/>
        <end position="291"/>
    </location>
</feature>
<protein>
    <recommendedName>
        <fullName evidence="4">NDT80 domain-containing protein</fullName>
    </recommendedName>
</protein>
<dbReference type="GO" id="GO:0045944">
    <property type="term" value="P:positive regulation of transcription by RNA polymerase II"/>
    <property type="evidence" value="ECO:0007669"/>
    <property type="project" value="TreeGrafter"/>
</dbReference>
<feature type="region of interest" description="Disordered" evidence="3">
    <location>
        <begin position="280"/>
        <end position="309"/>
    </location>
</feature>
<gene>
    <name evidence="5" type="ORF">BN1211_4321</name>
</gene>
<evidence type="ECO:0000256" key="1">
    <source>
        <dbReference type="ARBA" id="ARBA00023125"/>
    </source>
</evidence>
<dbReference type="EMBL" id="CDQK01000005">
    <property type="protein sequence ID" value="CEP23676.1"/>
    <property type="molecule type" value="Genomic_DNA"/>
</dbReference>
<keyword evidence="1 2" id="KW-0238">DNA-binding</keyword>
<name>A0A0H5C6G7_CYBJN</name>
<dbReference type="InterPro" id="IPR008967">
    <property type="entry name" value="p53-like_TF_DNA-bd_sf"/>
</dbReference>
<dbReference type="PROSITE" id="PS51517">
    <property type="entry name" value="NDT80"/>
    <property type="match status" value="1"/>
</dbReference>
<dbReference type="GO" id="GO:0003677">
    <property type="term" value="F:DNA binding"/>
    <property type="evidence" value="ECO:0007669"/>
    <property type="project" value="UniProtKB-KW"/>
</dbReference>
<dbReference type="GO" id="GO:0051321">
    <property type="term" value="P:meiotic cell cycle"/>
    <property type="evidence" value="ECO:0007669"/>
    <property type="project" value="TreeGrafter"/>
</dbReference>
<organism evidence="5 6">
    <name type="scientific">Cyberlindnera jadinii (strain ATCC 18201 / CBS 1600 / BCRC 20928 / JCM 3617 / NBRC 0987 / NRRL Y-1542)</name>
    <name type="common">Torula yeast</name>
    <name type="synonym">Candida utilis</name>
    <dbReference type="NCBI Taxonomy" id="983966"/>
    <lineage>
        <taxon>Eukaryota</taxon>
        <taxon>Fungi</taxon>
        <taxon>Dikarya</taxon>
        <taxon>Ascomycota</taxon>
        <taxon>Saccharomycotina</taxon>
        <taxon>Saccharomycetes</taxon>
        <taxon>Phaffomycetales</taxon>
        <taxon>Phaffomycetaceae</taxon>
        <taxon>Cyberlindnera</taxon>
    </lineage>
</organism>
<feature type="compositionally biased region" description="Basic residues" evidence="3">
    <location>
        <begin position="346"/>
        <end position="355"/>
    </location>
</feature>
<dbReference type="Pfam" id="PF05224">
    <property type="entry name" value="NDT80_PhoG"/>
    <property type="match status" value="1"/>
</dbReference>
<dbReference type="Gene3D" id="2.60.40.1390">
    <property type="entry name" value="NDT80 DNA-binding domain"/>
    <property type="match status" value="1"/>
</dbReference>
<dbReference type="AlphaFoldDB" id="A0A0H5C6G7"/>
<sequence length="570" mass="65435">MPNLTPHKVPRRSASDPLKRNHNTTYNYAFPKKKKLAPRSSLQFKIGPPFAPTRHVRPVFNSLGRIVEPVLNPRIDRGFEVLYNEWVGYKRNYFTLVSTFLFDGVSFGAFAGDEYFIQNEERNTLVKHKIQYFGIRIVAKSLDDGTIVNLVQHTAKRDRGPQFSPKVQIVVPGTLPGHSVIKEAANVRNLGKIAKLNEVFFFDRDKHKDSYSISGLDSYPEDKIMKVARFERVQFSLSINYKKPSLSSKRFKLVFELVGFLNDKDFVVLTYRETPPLIIRGRSPSNYSGSSTLQRSAKEPVESDATYDSEMQSLSFPADDYETFEILRKANDQMNLESVLGDSNQNKKRRGRRPKSTNSGKKQDITSMMVKDTELKAKGFPNKDILCYSQYMPSQNILSEISGNIMGQCHVSESHPAWDRAMDPYSHLPSVFTMNSSNERLRLCDAQSYEQEPYNSSHCSFGLDDLFDGQQETVDKPHDQKITFPMSTEDENEYGPSMKIVRDQIDPDLLFENDLKLMKELGVKLDEHEPFNNSSHHFEEFIYTKSDIYGGKGEIQNCDELRRFPSFFDE</sequence>
<dbReference type="InterPro" id="IPR037141">
    <property type="entry name" value="NDT80_DNA-bd_dom_sf"/>
</dbReference>
<dbReference type="InterPro" id="IPR052605">
    <property type="entry name" value="Fungal_trans_regulator"/>
</dbReference>
<feature type="region of interest" description="Disordered" evidence="3">
    <location>
        <begin position="335"/>
        <end position="366"/>
    </location>
</feature>
<feature type="DNA-binding region" description="NDT80" evidence="2">
    <location>
        <begin position="6"/>
        <end position="291"/>
    </location>
</feature>
<dbReference type="GO" id="GO:0000228">
    <property type="term" value="C:nuclear chromosome"/>
    <property type="evidence" value="ECO:0007669"/>
    <property type="project" value="TreeGrafter"/>
</dbReference>
<dbReference type="PANTHER" id="PTHR35144:SF2">
    <property type="entry name" value="MEIOSIS-SPECIFIC TRANSCRIPTION FACTOR NDT80"/>
    <property type="match status" value="1"/>
</dbReference>
<evidence type="ECO:0000256" key="3">
    <source>
        <dbReference type="SAM" id="MobiDB-lite"/>
    </source>
</evidence>
<evidence type="ECO:0000313" key="6">
    <source>
        <dbReference type="Proteomes" id="UP000038830"/>
    </source>
</evidence>
<evidence type="ECO:0000256" key="2">
    <source>
        <dbReference type="PROSITE-ProRule" id="PRU00850"/>
    </source>
</evidence>
<dbReference type="PANTHER" id="PTHR35144">
    <property type="entry name" value="MEIOSIS-SPECIFIC TRANSCRIPTION FACTOR NDT80"/>
    <property type="match status" value="1"/>
</dbReference>
<proteinExistence type="predicted"/>